<gene>
    <name evidence="3" type="ORF">GCM10022242_15490</name>
</gene>
<keyword evidence="2" id="KW-0812">Transmembrane</keyword>
<protein>
    <recommendedName>
        <fullName evidence="5">VCBS repeat-containing protein</fullName>
    </recommendedName>
</protein>
<evidence type="ECO:0000313" key="4">
    <source>
        <dbReference type="Proteomes" id="UP001501821"/>
    </source>
</evidence>
<dbReference type="Proteomes" id="UP001501821">
    <property type="component" value="Unassembled WGS sequence"/>
</dbReference>
<dbReference type="EMBL" id="BAABAH010000004">
    <property type="protein sequence ID" value="GAA3814187.1"/>
    <property type="molecule type" value="Genomic_DNA"/>
</dbReference>
<feature type="region of interest" description="Disordered" evidence="1">
    <location>
        <begin position="68"/>
        <end position="123"/>
    </location>
</feature>
<feature type="compositionally biased region" description="Polar residues" evidence="1">
    <location>
        <begin position="77"/>
        <end position="87"/>
    </location>
</feature>
<dbReference type="RefSeq" id="WP_344774015.1">
    <property type="nucleotide sequence ID" value="NZ_BAABAH010000004.1"/>
</dbReference>
<keyword evidence="2" id="KW-0472">Membrane</keyword>
<keyword evidence="4" id="KW-1185">Reference proteome</keyword>
<comment type="caution">
    <text evidence="3">The sequence shown here is derived from an EMBL/GenBank/DDBJ whole genome shotgun (WGS) entry which is preliminary data.</text>
</comment>
<organism evidence="3 4">
    <name type="scientific">Nocardioides panacisoli</name>
    <dbReference type="NCBI Taxonomy" id="627624"/>
    <lineage>
        <taxon>Bacteria</taxon>
        <taxon>Bacillati</taxon>
        <taxon>Actinomycetota</taxon>
        <taxon>Actinomycetes</taxon>
        <taxon>Propionibacteriales</taxon>
        <taxon>Nocardioidaceae</taxon>
        <taxon>Nocardioides</taxon>
    </lineage>
</organism>
<proteinExistence type="predicted"/>
<reference evidence="4" key="1">
    <citation type="journal article" date="2019" name="Int. J. Syst. Evol. Microbiol.">
        <title>The Global Catalogue of Microorganisms (GCM) 10K type strain sequencing project: providing services to taxonomists for standard genome sequencing and annotation.</title>
        <authorList>
            <consortium name="The Broad Institute Genomics Platform"/>
            <consortium name="The Broad Institute Genome Sequencing Center for Infectious Disease"/>
            <person name="Wu L."/>
            <person name="Ma J."/>
        </authorList>
    </citation>
    <scope>NUCLEOTIDE SEQUENCE [LARGE SCALE GENOMIC DNA]</scope>
    <source>
        <strain evidence="4">JCM 16953</strain>
    </source>
</reference>
<keyword evidence="2" id="KW-1133">Transmembrane helix</keyword>
<evidence type="ECO:0008006" key="5">
    <source>
        <dbReference type="Google" id="ProtNLM"/>
    </source>
</evidence>
<evidence type="ECO:0000256" key="1">
    <source>
        <dbReference type="SAM" id="MobiDB-lite"/>
    </source>
</evidence>
<sequence>MSDIETRLREALTARAELVRPEDLTRGVPEPEPRLPWWRHPGTYLVAAACVAVATVSAVALVVGSSDQADRKPGFTDSDSPSPTATAPVTIPDTWGTAPDPQPDKQWTGDVDGDGRPDRVSLTDGTTLEVTTANGTLTEPVDGGEVTVGGLLRLVGAARAVIAVQASQGAAGTVYTDWHLYGVRDGKLVELQAPGPPHLGNRESDVPGGTNPLQTWTTTGSGAGDEIYTLEYVDAGSRVERGTYPGDGTRLFHARFYHWVLHGASVRAEPLGVACVVPPSRAVFDCP</sequence>
<accession>A0ABP7IBC5</accession>
<feature type="transmembrane region" description="Helical" evidence="2">
    <location>
        <begin position="44"/>
        <end position="63"/>
    </location>
</feature>
<name>A0ABP7IBC5_9ACTN</name>
<evidence type="ECO:0000256" key="2">
    <source>
        <dbReference type="SAM" id="Phobius"/>
    </source>
</evidence>
<evidence type="ECO:0000313" key="3">
    <source>
        <dbReference type="EMBL" id="GAA3814187.1"/>
    </source>
</evidence>